<dbReference type="Proteomes" id="UP000823388">
    <property type="component" value="Chromosome 9N"/>
</dbReference>
<sequence>MTTSNSAENISFFYEDKAFGDHGCLKQPKELSIEWLGMALHEHDPVFKKFPFSDNISSILPSLGYKRPAIVQSRYIFKLLGVGSEAIPHQDNTYLHTEPPSCTGCGLHFKMQLSTMVAYGQFQDHIKMV</sequence>
<dbReference type="SUPFAM" id="SSF51197">
    <property type="entry name" value="Clavaminate synthase-like"/>
    <property type="match status" value="1"/>
</dbReference>
<dbReference type="EMBL" id="CM029054">
    <property type="protein sequence ID" value="KAG2535859.1"/>
    <property type="molecule type" value="Genomic_DNA"/>
</dbReference>
<dbReference type="Gene3D" id="2.60.120.620">
    <property type="entry name" value="q2cbj1_9rhob like domain"/>
    <property type="match status" value="1"/>
</dbReference>
<organism evidence="1 2">
    <name type="scientific">Panicum virgatum</name>
    <name type="common">Blackwell switchgrass</name>
    <dbReference type="NCBI Taxonomy" id="38727"/>
    <lineage>
        <taxon>Eukaryota</taxon>
        <taxon>Viridiplantae</taxon>
        <taxon>Streptophyta</taxon>
        <taxon>Embryophyta</taxon>
        <taxon>Tracheophyta</taxon>
        <taxon>Spermatophyta</taxon>
        <taxon>Magnoliopsida</taxon>
        <taxon>Liliopsida</taxon>
        <taxon>Poales</taxon>
        <taxon>Poaceae</taxon>
        <taxon>PACMAD clade</taxon>
        <taxon>Panicoideae</taxon>
        <taxon>Panicodae</taxon>
        <taxon>Paniceae</taxon>
        <taxon>Panicinae</taxon>
        <taxon>Panicum</taxon>
        <taxon>Panicum sect. Hiantes</taxon>
    </lineage>
</organism>
<dbReference type="InterPro" id="IPR008775">
    <property type="entry name" value="Phytyl_CoA_dOase-like"/>
</dbReference>
<protein>
    <submittedName>
        <fullName evidence="1">Uncharacterized protein</fullName>
    </submittedName>
</protein>
<reference evidence="1" key="1">
    <citation type="submission" date="2020-05" db="EMBL/GenBank/DDBJ databases">
        <title>WGS assembly of Panicum virgatum.</title>
        <authorList>
            <person name="Lovell J.T."/>
            <person name="Jenkins J."/>
            <person name="Shu S."/>
            <person name="Juenger T.E."/>
            <person name="Schmutz J."/>
        </authorList>
    </citation>
    <scope>NUCLEOTIDE SEQUENCE</scope>
    <source>
        <strain evidence="1">AP13</strain>
    </source>
</reference>
<comment type="caution">
    <text evidence="1">The sequence shown here is derived from an EMBL/GenBank/DDBJ whole genome shotgun (WGS) entry which is preliminary data.</text>
</comment>
<proteinExistence type="predicted"/>
<dbReference type="AlphaFoldDB" id="A0A8T0MKP4"/>
<dbReference type="Pfam" id="PF05721">
    <property type="entry name" value="PhyH"/>
    <property type="match status" value="1"/>
</dbReference>
<accession>A0A8T0MKP4</accession>
<evidence type="ECO:0000313" key="2">
    <source>
        <dbReference type="Proteomes" id="UP000823388"/>
    </source>
</evidence>
<gene>
    <name evidence="1" type="ORF">PVAP13_9NG141100</name>
</gene>
<evidence type="ECO:0000313" key="1">
    <source>
        <dbReference type="EMBL" id="KAG2535859.1"/>
    </source>
</evidence>
<keyword evidence="2" id="KW-1185">Reference proteome</keyword>
<name>A0A8T0MKP4_PANVG</name>